<sequence length="248" mass="26963">MPRIRTLSSLVAEAGHPAGRPPPAEAAAPAAAQQSETAMRMLEIAERLFAEHGIEQVPLRQIVVEAGQRNRSALHYHFGSREALVAHLLNLRLAHVNVLRNAYLDEVEAAGKAGDVRAIVHASISALADTVVDTAWGGNYLQVAAQTMFSPTLFNAELLDRDAMTGLVRTRRMVMAALPDVPAKVMDYRLMWFNHGTVFSLADWYQRTRAEHGAPPVDELADYCTAGLTGPVTHTTSAPRRAGKARKG</sequence>
<reference evidence="4 5" key="1">
    <citation type="submission" date="2021-08" db="EMBL/GenBank/DDBJ databases">
        <authorList>
            <person name="Peeters C."/>
        </authorList>
    </citation>
    <scope>NUCLEOTIDE SEQUENCE [LARGE SCALE GENOMIC DNA]</scope>
    <source>
        <strain evidence="4 5">LMG 23994</strain>
    </source>
</reference>
<evidence type="ECO:0000313" key="5">
    <source>
        <dbReference type="Proteomes" id="UP000701702"/>
    </source>
</evidence>
<gene>
    <name evidence="4" type="ORF">LMG23994_02982</name>
</gene>
<feature type="domain" description="HTH tetR-type" evidence="3">
    <location>
        <begin position="35"/>
        <end position="96"/>
    </location>
</feature>
<dbReference type="InterPro" id="IPR009057">
    <property type="entry name" value="Homeodomain-like_sf"/>
</dbReference>
<proteinExistence type="predicted"/>
<protein>
    <recommendedName>
        <fullName evidence="3">HTH tetR-type domain-containing protein</fullName>
    </recommendedName>
</protein>
<evidence type="ECO:0000256" key="2">
    <source>
        <dbReference type="PROSITE-ProRule" id="PRU00335"/>
    </source>
</evidence>
<feature type="DNA-binding region" description="H-T-H motif" evidence="2">
    <location>
        <begin position="59"/>
        <end position="78"/>
    </location>
</feature>
<accession>A0ABN7YR06</accession>
<dbReference type="Gene3D" id="1.10.357.10">
    <property type="entry name" value="Tetracycline Repressor, domain 2"/>
    <property type="match status" value="1"/>
</dbReference>
<dbReference type="Pfam" id="PF00440">
    <property type="entry name" value="TetR_N"/>
    <property type="match status" value="1"/>
</dbReference>
<comment type="caution">
    <text evidence="4">The sequence shown here is derived from an EMBL/GenBank/DDBJ whole genome shotgun (WGS) entry which is preliminary data.</text>
</comment>
<evidence type="ECO:0000256" key="1">
    <source>
        <dbReference type="ARBA" id="ARBA00023125"/>
    </source>
</evidence>
<name>A0ABN7YR06_9BURK</name>
<dbReference type="SUPFAM" id="SSF46689">
    <property type="entry name" value="Homeodomain-like"/>
    <property type="match status" value="1"/>
</dbReference>
<dbReference type="EMBL" id="CAJZAF010000015">
    <property type="protein sequence ID" value="CAG9174891.1"/>
    <property type="molecule type" value="Genomic_DNA"/>
</dbReference>
<keyword evidence="1 2" id="KW-0238">DNA-binding</keyword>
<keyword evidence="5" id="KW-1185">Reference proteome</keyword>
<organism evidence="4 5">
    <name type="scientific">Cupriavidus pinatubonensis</name>
    <dbReference type="NCBI Taxonomy" id="248026"/>
    <lineage>
        <taxon>Bacteria</taxon>
        <taxon>Pseudomonadati</taxon>
        <taxon>Pseudomonadota</taxon>
        <taxon>Betaproteobacteria</taxon>
        <taxon>Burkholderiales</taxon>
        <taxon>Burkholderiaceae</taxon>
        <taxon>Cupriavidus</taxon>
    </lineage>
</organism>
<dbReference type="PROSITE" id="PS50977">
    <property type="entry name" value="HTH_TETR_2"/>
    <property type="match status" value="1"/>
</dbReference>
<dbReference type="InterPro" id="IPR001647">
    <property type="entry name" value="HTH_TetR"/>
</dbReference>
<evidence type="ECO:0000259" key="3">
    <source>
        <dbReference type="PROSITE" id="PS50977"/>
    </source>
</evidence>
<evidence type="ECO:0000313" key="4">
    <source>
        <dbReference type="EMBL" id="CAG9174891.1"/>
    </source>
</evidence>
<dbReference type="Proteomes" id="UP000701702">
    <property type="component" value="Unassembled WGS sequence"/>
</dbReference>